<proteinExistence type="predicted"/>
<dbReference type="KEGG" id="pstg:E8M01_01635"/>
<keyword evidence="2" id="KW-0238">DNA-binding</keyword>
<dbReference type="Proteomes" id="UP000298781">
    <property type="component" value="Chromosome"/>
</dbReference>
<name>A0A4D7ATV8_9HYPH</name>
<dbReference type="Pfam" id="PF07729">
    <property type="entry name" value="FCD"/>
    <property type="match status" value="1"/>
</dbReference>
<evidence type="ECO:0000256" key="1">
    <source>
        <dbReference type="ARBA" id="ARBA00023015"/>
    </source>
</evidence>
<dbReference type="Gene3D" id="1.10.10.10">
    <property type="entry name" value="Winged helix-like DNA-binding domain superfamily/Winged helix DNA-binding domain"/>
    <property type="match status" value="1"/>
</dbReference>
<dbReference type="GO" id="GO:0003677">
    <property type="term" value="F:DNA binding"/>
    <property type="evidence" value="ECO:0007669"/>
    <property type="project" value="UniProtKB-KW"/>
</dbReference>
<dbReference type="PROSITE" id="PS50949">
    <property type="entry name" value="HTH_GNTR"/>
    <property type="match status" value="1"/>
</dbReference>
<keyword evidence="1" id="KW-0805">Transcription regulation</keyword>
<dbReference type="EMBL" id="CP039690">
    <property type="protein sequence ID" value="QCI63055.1"/>
    <property type="molecule type" value="Genomic_DNA"/>
</dbReference>
<dbReference type="SUPFAM" id="SSF46785">
    <property type="entry name" value="Winged helix' DNA-binding domain"/>
    <property type="match status" value="1"/>
</dbReference>
<evidence type="ECO:0000259" key="4">
    <source>
        <dbReference type="PROSITE" id="PS50949"/>
    </source>
</evidence>
<dbReference type="Gene3D" id="1.20.120.530">
    <property type="entry name" value="GntR ligand-binding domain-like"/>
    <property type="match status" value="1"/>
</dbReference>
<dbReference type="PANTHER" id="PTHR43537">
    <property type="entry name" value="TRANSCRIPTIONAL REGULATOR, GNTR FAMILY"/>
    <property type="match status" value="1"/>
</dbReference>
<dbReference type="Pfam" id="PF00392">
    <property type="entry name" value="GntR"/>
    <property type="match status" value="1"/>
</dbReference>
<reference evidence="5 6" key="1">
    <citation type="submission" date="2019-04" db="EMBL/GenBank/DDBJ databases">
        <title>Phreatobacter aquaticus sp. nov.</title>
        <authorList>
            <person name="Choi A."/>
        </authorList>
    </citation>
    <scope>NUCLEOTIDE SEQUENCE [LARGE SCALE GENOMIC DNA]</scope>
    <source>
        <strain evidence="5 6">KCTC 52518</strain>
    </source>
</reference>
<evidence type="ECO:0000313" key="6">
    <source>
        <dbReference type="Proteomes" id="UP000298781"/>
    </source>
</evidence>
<dbReference type="PANTHER" id="PTHR43537:SF39">
    <property type="entry name" value="HTH-TYPE TRANSCRIPTIONAL REGULATOR MCBR"/>
    <property type="match status" value="1"/>
</dbReference>
<sequence>MARLNEIIDDVDMPDIPPTRRPIVPPVNAAPEPTPIVHFDRGTVRAQVHAQLRRLVMLGRFRPGQALKLNDLANALGTSLQPVREAVRQLVAEKALEALPNRSARVPRADHAKLDDLQRVRFAIEGLAAELAAARVTRADIATLDAIVEAEVRELTTSGIEASVAQNLEFHFALYRMSGSAILPPIIESLWLQFGPHMRQAADAFYAADDRATDHHRAIIVALKERDVMAVRAAVERDIGRSFDIVRTLLDKPGTAKPRRA</sequence>
<dbReference type="SUPFAM" id="SSF48008">
    <property type="entry name" value="GntR ligand-binding domain-like"/>
    <property type="match status" value="1"/>
</dbReference>
<organism evidence="5 6">
    <name type="scientific">Phreatobacter stygius</name>
    <dbReference type="NCBI Taxonomy" id="1940610"/>
    <lineage>
        <taxon>Bacteria</taxon>
        <taxon>Pseudomonadati</taxon>
        <taxon>Pseudomonadota</taxon>
        <taxon>Alphaproteobacteria</taxon>
        <taxon>Hyphomicrobiales</taxon>
        <taxon>Phreatobacteraceae</taxon>
        <taxon>Phreatobacter</taxon>
    </lineage>
</organism>
<protein>
    <submittedName>
        <fullName evidence="5">GntR family transcriptional regulator</fullName>
    </submittedName>
</protein>
<evidence type="ECO:0000256" key="2">
    <source>
        <dbReference type="ARBA" id="ARBA00023125"/>
    </source>
</evidence>
<dbReference type="SMART" id="SM00895">
    <property type="entry name" value="FCD"/>
    <property type="match status" value="1"/>
</dbReference>
<keyword evidence="3" id="KW-0804">Transcription</keyword>
<dbReference type="AlphaFoldDB" id="A0A4D7ATV8"/>
<dbReference type="InterPro" id="IPR008920">
    <property type="entry name" value="TF_FadR/GntR_C"/>
</dbReference>
<keyword evidence="6" id="KW-1185">Reference proteome</keyword>
<evidence type="ECO:0000313" key="5">
    <source>
        <dbReference type="EMBL" id="QCI63055.1"/>
    </source>
</evidence>
<dbReference type="SMART" id="SM00345">
    <property type="entry name" value="HTH_GNTR"/>
    <property type="match status" value="1"/>
</dbReference>
<feature type="domain" description="HTH gntR-type" evidence="4">
    <location>
        <begin position="42"/>
        <end position="109"/>
    </location>
</feature>
<dbReference type="InterPro" id="IPR036390">
    <property type="entry name" value="WH_DNA-bd_sf"/>
</dbReference>
<dbReference type="InterPro" id="IPR011711">
    <property type="entry name" value="GntR_C"/>
</dbReference>
<dbReference type="InterPro" id="IPR000524">
    <property type="entry name" value="Tscrpt_reg_HTH_GntR"/>
</dbReference>
<dbReference type="OrthoDB" id="9815654at2"/>
<evidence type="ECO:0000256" key="3">
    <source>
        <dbReference type="ARBA" id="ARBA00023163"/>
    </source>
</evidence>
<gene>
    <name evidence="5" type="ORF">E8M01_01635</name>
</gene>
<dbReference type="GO" id="GO:0003700">
    <property type="term" value="F:DNA-binding transcription factor activity"/>
    <property type="evidence" value="ECO:0007669"/>
    <property type="project" value="InterPro"/>
</dbReference>
<accession>A0A4D7ATV8</accession>
<dbReference type="InterPro" id="IPR036388">
    <property type="entry name" value="WH-like_DNA-bd_sf"/>
</dbReference>